<name>A0A4R1B2N8_9PROT</name>
<dbReference type="AlphaFoldDB" id="A0A4R1B2N8"/>
<dbReference type="Pfam" id="PF00881">
    <property type="entry name" value="Nitroreductase"/>
    <property type="match status" value="1"/>
</dbReference>
<dbReference type="InterPro" id="IPR029479">
    <property type="entry name" value="Nitroreductase"/>
</dbReference>
<dbReference type="RefSeq" id="WP_131448052.1">
    <property type="nucleotide sequence ID" value="NZ_SJZB01000043.1"/>
</dbReference>
<gene>
    <name evidence="3" type="ORF">EZJ19_12405</name>
</gene>
<dbReference type="OrthoDB" id="9802775at2"/>
<dbReference type="InterPro" id="IPR052544">
    <property type="entry name" value="Bacteriocin_Proc_Enz"/>
</dbReference>
<feature type="chain" id="PRO_5020532208" evidence="1">
    <location>
        <begin position="20"/>
        <end position="208"/>
    </location>
</feature>
<dbReference type="EMBL" id="SJZB01000043">
    <property type="protein sequence ID" value="TCJ12332.1"/>
    <property type="molecule type" value="Genomic_DNA"/>
</dbReference>
<evidence type="ECO:0000259" key="2">
    <source>
        <dbReference type="Pfam" id="PF00881"/>
    </source>
</evidence>
<comment type="caution">
    <text evidence="3">The sequence shown here is derived from an EMBL/GenBank/DDBJ whole genome shotgun (WGS) entry which is preliminary data.</text>
</comment>
<organism evidence="3 4">
    <name type="scientific">Parasulfuritortus cantonensis</name>
    <dbReference type="NCBI Taxonomy" id="2528202"/>
    <lineage>
        <taxon>Bacteria</taxon>
        <taxon>Pseudomonadati</taxon>
        <taxon>Pseudomonadota</taxon>
        <taxon>Betaproteobacteria</taxon>
        <taxon>Nitrosomonadales</taxon>
        <taxon>Thiobacillaceae</taxon>
        <taxon>Parasulfuritortus</taxon>
    </lineage>
</organism>
<dbReference type="SUPFAM" id="SSF55469">
    <property type="entry name" value="FMN-dependent nitroreductase-like"/>
    <property type="match status" value="1"/>
</dbReference>
<reference evidence="3 4" key="1">
    <citation type="submission" date="2019-03" db="EMBL/GenBank/DDBJ databases">
        <title>Genome sequence of Thiobacillaceae bacterium LSR1, a sulfur-oxidizing bacterium isolated from freshwater sediment.</title>
        <authorList>
            <person name="Li S."/>
        </authorList>
    </citation>
    <scope>NUCLEOTIDE SEQUENCE [LARGE SCALE GENOMIC DNA]</scope>
    <source>
        <strain evidence="3 4">LSR1</strain>
    </source>
</reference>
<keyword evidence="4" id="KW-1185">Reference proteome</keyword>
<feature type="signal peptide" evidence="1">
    <location>
        <begin position="1"/>
        <end position="19"/>
    </location>
</feature>
<protein>
    <submittedName>
        <fullName evidence="3">SagB/ThcOx family dehydrogenase</fullName>
    </submittedName>
</protein>
<dbReference type="CDD" id="cd02142">
    <property type="entry name" value="McbC_SagB-like_oxidoreductase"/>
    <property type="match status" value="1"/>
</dbReference>
<dbReference type="PANTHER" id="PTHR43745:SF2">
    <property type="entry name" value="NITROREDUCTASE MJ1384-RELATED"/>
    <property type="match status" value="1"/>
</dbReference>
<dbReference type="InterPro" id="IPR000415">
    <property type="entry name" value="Nitroreductase-like"/>
</dbReference>
<feature type="domain" description="Nitroreductase" evidence="2">
    <location>
        <begin position="40"/>
        <end position="206"/>
    </location>
</feature>
<accession>A0A4R1B2N8</accession>
<keyword evidence="1" id="KW-0732">Signal</keyword>
<sequence>MTRLLWPVLLAAGIGSAGAADPLILPAPHLQGGMPLMEALKARHSTRAFATRALPPALLSDLLWAAAGINRADSGKRTAPSARDAREIAVYVVTARAAYLYEPAGHRLRPVVEGDLRGRTGSQDFVATAPVNLVYVADPGRLDADPASRALYAGADAGVIAENVYLFCASAGLATVVRGSVDRPALAAALRLAPGQEVVLAQTVGYPE</sequence>
<evidence type="ECO:0000313" key="3">
    <source>
        <dbReference type="EMBL" id="TCJ12332.1"/>
    </source>
</evidence>
<evidence type="ECO:0000256" key="1">
    <source>
        <dbReference type="SAM" id="SignalP"/>
    </source>
</evidence>
<dbReference type="GO" id="GO:0016491">
    <property type="term" value="F:oxidoreductase activity"/>
    <property type="evidence" value="ECO:0007669"/>
    <property type="project" value="InterPro"/>
</dbReference>
<evidence type="ECO:0000313" key="4">
    <source>
        <dbReference type="Proteomes" id="UP000295443"/>
    </source>
</evidence>
<dbReference type="Gene3D" id="3.40.109.10">
    <property type="entry name" value="NADH Oxidase"/>
    <property type="match status" value="1"/>
</dbReference>
<proteinExistence type="predicted"/>
<dbReference type="PANTHER" id="PTHR43745">
    <property type="entry name" value="NITROREDUCTASE MJ1384-RELATED"/>
    <property type="match status" value="1"/>
</dbReference>
<dbReference type="Proteomes" id="UP000295443">
    <property type="component" value="Unassembled WGS sequence"/>
</dbReference>